<dbReference type="InterPro" id="IPR036942">
    <property type="entry name" value="Beta-barrel_TonB_sf"/>
</dbReference>
<dbReference type="Pfam" id="PF00593">
    <property type="entry name" value="TonB_dep_Rec_b-barrel"/>
    <property type="match status" value="1"/>
</dbReference>
<evidence type="ECO:0000256" key="1">
    <source>
        <dbReference type="ARBA" id="ARBA00004571"/>
    </source>
</evidence>
<name>A0A3B1AVW9_9ZZZZ</name>
<keyword evidence="7" id="KW-0798">TonB box</keyword>
<keyword evidence="9" id="KW-0998">Cell outer membrane</keyword>
<dbReference type="PROSITE" id="PS52016">
    <property type="entry name" value="TONB_DEPENDENT_REC_3"/>
    <property type="match status" value="1"/>
</dbReference>
<protein>
    <submittedName>
        <fullName evidence="12">TonB-dependent receptor</fullName>
    </submittedName>
</protein>
<keyword evidence="8" id="KW-0472">Membrane</keyword>
<dbReference type="GO" id="GO:0006826">
    <property type="term" value="P:iron ion transport"/>
    <property type="evidence" value="ECO:0007669"/>
    <property type="project" value="UniProtKB-KW"/>
</dbReference>
<evidence type="ECO:0000256" key="6">
    <source>
        <dbReference type="ARBA" id="ARBA00023065"/>
    </source>
</evidence>
<dbReference type="InterPro" id="IPR039426">
    <property type="entry name" value="TonB-dep_rcpt-like"/>
</dbReference>
<organism evidence="12">
    <name type="scientific">hydrothermal vent metagenome</name>
    <dbReference type="NCBI Taxonomy" id="652676"/>
    <lineage>
        <taxon>unclassified sequences</taxon>
        <taxon>metagenomes</taxon>
        <taxon>ecological metagenomes</taxon>
    </lineage>
</organism>
<keyword evidence="4" id="KW-0812">Transmembrane</keyword>
<keyword evidence="5" id="KW-0408">Iron</keyword>
<dbReference type="PANTHER" id="PTHR32552:SF81">
    <property type="entry name" value="TONB-DEPENDENT OUTER MEMBRANE RECEPTOR"/>
    <property type="match status" value="1"/>
</dbReference>
<evidence type="ECO:0000259" key="11">
    <source>
        <dbReference type="Pfam" id="PF07715"/>
    </source>
</evidence>
<dbReference type="InterPro" id="IPR012910">
    <property type="entry name" value="Plug_dom"/>
</dbReference>
<reference evidence="12" key="1">
    <citation type="submission" date="2018-06" db="EMBL/GenBank/DDBJ databases">
        <authorList>
            <person name="Zhirakovskaya E."/>
        </authorList>
    </citation>
    <scope>NUCLEOTIDE SEQUENCE</scope>
</reference>
<dbReference type="SUPFAM" id="SSF56935">
    <property type="entry name" value="Porins"/>
    <property type="match status" value="1"/>
</dbReference>
<dbReference type="InterPro" id="IPR000531">
    <property type="entry name" value="Beta-barrel_TonB"/>
</dbReference>
<keyword evidence="6" id="KW-0406">Ion transport</keyword>
<accession>A0A3B1AVW9</accession>
<feature type="domain" description="TonB-dependent receptor-like beta-barrel" evidence="10">
    <location>
        <begin position="249"/>
        <end position="781"/>
    </location>
</feature>
<proteinExistence type="predicted"/>
<evidence type="ECO:0000256" key="4">
    <source>
        <dbReference type="ARBA" id="ARBA00022692"/>
    </source>
</evidence>
<evidence type="ECO:0000313" key="12">
    <source>
        <dbReference type="EMBL" id="VAX07892.1"/>
    </source>
</evidence>
<keyword evidence="12" id="KW-0675">Receptor</keyword>
<dbReference type="Gene3D" id="2.40.170.20">
    <property type="entry name" value="TonB-dependent receptor, beta-barrel domain"/>
    <property type="match status" value="2"/>
</dbReference>
<comment type="subcellular location">
    <subcellularLocation>
        <location evidence="1">Cell outer membrane</location>
        <topology evidence="1">Multi-pass membrane protein</topology>
    </subcellularLocation>
</comment>
<keyword evidence="3" id="KW-0410">Iron transport</keyword>
<evidence type="ECO:0000256" key="3">
    <source>
        <dbReference type="ARBA" id="ARBA00022496"/>
    </source>
</evidence>
<evidence type="ECO:0000256" key="7">
    <source>
        <dbReference type="ARBA" id="ARBA00023077"/>
    </source>
</evidence>
<evidence type="ECO:0000256" key="9">
    <source>
        <dbReference type="ARBA" id="ARBA00023237"/>
    </source>
</evidence>
<evidence type="ECO:0000256" key="2">
    <source>
        <dbReference type="ARBA" id="ARBA00022448"/>
    </source>
</evidence>
<evidence type="ECO:0000256" key="5">
    <source>
        <dbReference type="ARBA" id="ARBA00023004"/>
    </source>
</evidence>
<dbReference type="GO" id="GO:0009279">
    <property type="term" value="C:cell outer membrane"/>
    <property type="evidence" value="ECO:0007669"/>
    <property type="project" value="UniProtKB-SubCell"/>
</dbReference>
<sequence>MKKFTTISSVIALSTALSVTSYSASAEEAFVIEDIVVTAQKRSERLRDVPISMSALGAEQIEQTGVRDLKSIAEYIPNLQISQSNDFRSTVTIRGVGAQSRNIGFDARVGVYVDGVYMGQSPSLNQELLDLERVEVLRGPQGTLFGKNTVAGAINLVSKKPHEEFSGQVSADLGNLNYREFKGNVNIPISDRVFTKFSISKADRDGYIENTFTGNSLMDVDSLAYRAQLRILASDQLEINASFDGLNSDTLILVGEPLTDTFAFVPTPAEPAERTVAFDRDPYDKRDVYGGHLDINYETDGGFTIKSITGYRDTNADYTNQTDYSPLDIVSIRFADRYKQFTQELQFISPDDEKLTYMAGLYYYNQNADTRREVFLGDDFLAGYFGVFGVPGPLQETIRQTLGFGEPGNSTTSNIGEVGTQSYAAYVNGTYEVTDRFKIGFGMRYSIENKDVNWTLDGRSSGQPLAIPAPFVNLPGTDGSPIGSILDLDSVTDVGLYSPPTAAALAPFIQLNALAFNTGTTGNDPANPSPLINDRQDKFFAPSVNLMYKVTDDVNIYAKYSSGYKSGGFNLDFINADELNANEGLEFERETVDSFELGFKGSFMDNRFKLNMAGFIANYDNYQVNQFVDLGNGRTSIRITNAAKVVTKGVEAEATWHATEEWTFTGSLGVLDAVFDEFLEGGTGGSDVSGNRLPNATTFNAAASLQYYKEVETLDSTFLFRVDLTHRSGYYTTVNNQMTAPLRLGDTVPFDYIEQLTMINARMGLMSNEDGWEVYLWGKNLTDQQKYVDDLRDFFGTVARFPNLPRTFGIEAVFNF</sequence>
<gene>
    <name evidence="12" type="ORF">MNBD_ALPHA03-296</name>
</gene>
<feature type="domain" description="TonB-dependent receptor plug" evidence="11">
    <location>
        <begin position="46"/>
        <end position="153"/>
    </location>
</feature>
<dbReference type="AlphaFoldDB" id="A0A3B1AVW9"/>
<keyword evidence="2" id="KW-0813">Transport</keyword>
<dbReference type="EMBL" id="UOFW01000227">
    <property type="protein sequence ID" value="VAX07892.1"/>
    <property type="molecule type" value="Genomic_DNA"/>
</dbReference>
<evidence type="ECO:0000256" key="8">
    <source>
        <dbReference type="ARBA" id="ARBA00023136"/>
    </source>
</evidence>
<dbReference type="PANTHER" id="PTHR32552">
    <property type="entry name" value="FERRICHROME IRON RECEPTOR-RELATED"/>
    <property type="match status" value="1"/>
</dbReference>
<dbReference type="Pfam" id="PF07715">
    <property type="entry name" value="Plug"/>
    <property type="match status" value="1"/>
</dbReference>
<evidence type="ECO:0000259" key="10">
    <source>
        <dbReference type="Pfam" id="PF00593"/>
    </source>
</evidence>